<reference evidence="2" key="1">
    <citation type="journal article" date="2020" name="Stud. Mycol.">
        <title>101 Dothideomycetes genomes: a test case for predicting lifestyles and emergence of pathogens.</title>
        <authorList>
            <person name="Haridas S."/>
            <person name="Albert R."/>
            <person name="Binder M."/>
            <person name="Bloem J."/>
            <person name="Labutti K."/>
            <person name="Salamov A."/>
            <person name="Andreopoulos B."/>
            <person name="Baker S."/>
            <person name="Barry K."/>
            <person name="Bills G."/>
            <person name="Bluhm B."/>
            <person name="Cannon C."/>
            <person name="Castanera R."/>
            <person name="Culley D."/>
            <person name="Daum C."/>
            <person name="Ezra D."/>
            <person name="Gonzalez J."/>
            <person name="Henrissat B."/>
            <person name="Kuo A."/>
            <person name="Liang C."/>
            <person name="Lipzen A."/>
            <person name="Lutzoni F."/>
            <person name="Magnuson J."/>
            <person name="Mondo S."/>
            <person name="Nolan M."/>
            <person name="Ohm R."/>
            <person name="Pangilinan J."/>
            <person name="Park H.-J."/>
            <person name="Ramirez L."/>
            <person name="Alfaro M."/>
            <person name="Sun H."/>
            <person name="Tritt A."/>
            <person name="Yoshinaga Y."/>
            <person name="Zwiers L.-H."/>
            <person name="Turgeon B."/>
            <person name="Goodwin S."/>
            <person name="Spatafora J."/>
            <person name="Crous P."/>
            <person name="Grigoriev I."/>
        </authorList>
    </citation>
    <scope>NUCLEOTIDE SEQUENCE</scope>
    <source>
        <strain evidence="2">CBS 690.94</strain>
    </source>
</reference>
<organism evidence="2 3">
    <name type="scientific">Karstenula rhodostoma CBS 690.94</name>
    <dbReference type="NCBI Taxonomy" id="1392251"/>
    <lineage>
        <taxon>Eukaryota</taxon>
        <taxon>Fungi</taxon>
        <taxon>Dikarya</taxon>
        <taxon>Ascomycota</taxon>
        <taxon>Pezizomycotina</taxon>
        <taxon>Dothideomycetes</taxon>
        <taxon>Pleosporomycetidae</taxon>
        <taxon>Pleosporales</taxon>
        <taxon>Massarineae</taxon>
        <taxon>Didymosphaeriaceae</taxon>
        <taxon>Karstenula</taxon>
    </lineage>
</organism>
<sequence length="109" mass="12007">MSVLTILTYLFALALGALALPQAHPAIPDLQLRTVEGCGHFRSWQTGDGDILLLPECANLDGGVYSTRIVNPKGNHCSGEVLWIGNSDHKENHFYAQEVKSYYCKTTFP</sequence>
<proteinExistence type="predicted"/>
<name>A0A9P4UEZ2_9PLEO</name>
<comment type="caution">
    <text evidence="2">The sequence shown here is derived from an EMBL/GenBank/DDBJ whole genome shotgun (WGS) entry which is preliminary data.</text>
</comment>
<keyword evidence="1" id="KW-0732">Signal</keyword>
<dbReference type="EMBL" id="MU001497">
    <property type="protein sequence ID" value="KAF2446707.1"/>
    <property type="molecule type" value="Genomic_DNA"/>
</dbReference>
<keyword evidence="3" id="KW-1185">Reference proteome</keyword>
<feature type="chain" id="PRO_5040161805" evidence="1">
    <location>
        <begin position="20"/>
        <end position="109"/>
    </location>
</feature>
<protein>
    <submittedName>
        <fullName evidence="2">Uncharacterized protein</fullName>
    </submittedName>
</protein>
<feature type="signal peptide" evidence="1">
    <location>
        <begin position="1"/>
        <end position="19"/>
    </location>
</feature>
<gene>
    <name evidence="2" type="ORF">P171DRAFT_482790</name>
</gene>
<evidence type="ECO:0000313" key="2">
    <source>
        <dbReference type="EMBL" id="KAF2446707.1"/>
    </source>
</evidence>
<evidence type="ECO:0000313" key="3">
    <source>
        <dbReference type="Proteomes" id="UP000799764"/>
    </source>
</evidence>
<evidence type="ECO:0000256" key="1">
    <source>
        <dbReference type="SAM" id="SignalP"/>
    </source>
</evidence>
<dbReference type="Proteomes" id="UP000799764">
    <property type="component" value="Unassembled WGS sequence"/>
</dbReference>
<accession>A0A9P4UEZ2</accession>
<dbReference type="AlphaFoldDB" id="A0A9P4UEZ2"/>